<feature type="non-terminal residue" evidence="2">
    <location>
        <position position="202"/>
    </location>
</feature>
<accession>A0A7L0LMC9</accession>
<dbReference type="SMART" id="SM00060">
    <property type="entry name" value="FN3"/>
    <property type="match status" value="1"/>
</dbReference>
<name>A0A7L0LMC9_9SYLV</name>
<dbReference type="SUPFAM" id="SSF49265">
    <property type="entry name" value="Fibronectin type III"/>
    <property type="match status" value="2"/>
</dbReference>
<dbReference type="AlphaFoldDB" id="A0A7L0LMC9"/>
<dbReference type="GO" id="GO:0004896">
    <property type="term" value="F:cytokine receptor activity"/>
    <property type="evidence" value="ECO:0007669"/>
    <property type="project" value="TreeGrafter"/>
</dbReference>
<dbReference type="InterPro" id="IPR013783">
    <property type="entry name" value="Ig-like_fold"/>
</dbReference>
<evidence type="ECO:0000313" key="3">
    <source>
        <dbReference type="Proteomes" id="UP000567822"/>
    </source>
</evidence>
<comment type="caution">
    <text evidence="2">The sequence shown here is derived from an EMBL/GenBank/DDBJ whole genome shotgun (WGS) entry which is preliminary data.</text>
</comment>
<dbReference type="Proteomes" id="UP000567822">
    <property type="component" value="Unassembled WGS sequence"/>
</dbReference>
<organism evidence="2 3">
    <name type="scientific">Sylvietta virens</name>
    <name type="common">Green crombec</name>
    <dbReference type="NCBI Taxonomy" id="208069"/>
    <lineage>
        <taxon>Eukaryota</taxon>
        <taxon>Metazoa</taxon>
        <taxon>Chordata</taxon>
        <taxon>Craniata</taxon>
        <taxon>Vertebrata</taxon>
        <taxon>Euteleostomi</taxon>
        <taxon>Archelosauria</taxon>
        <taxon>Archosauria</taxon>
        <taxon>Dinosauria</taxon>
        <taxon>Saurischia</taxon>
        <taxon>Theropoda</taxon>
        <taxon>Coelurosauria</taxon>
        <taxon>Aves</taxon>
        <taxon>Neognathae</taxon>
        <taxon>Neoaves</taxon>
        <taxon>Telluraves</taxon>
        <taxon>Australaves</taxon>
        <taxon>Passeriformes</taxon>
        <taxon>Sylvioidea</taxon>
        <taxon>Sylviidae</taxon>
        <taxon>Acrocephalinae</taxon>
        <taxon>Sylvietta</taxon>
    </lineage>
</organism>
<dbReference type="Gene3D" id="2.60.40.10">
    <property type="entry name" value="Immunoglobulins"/>
    <property type="match status" value="2"/>
</dbReference>
<dbReference type="PROSITE" id="PS50853">
    <property type="entry name" value="FN3"/>
    <property type="match status" value="1"/>
</dbReference>
<feature type="non-terminal residue" evidence="2">
    <location>
        <position position="1"/>
    </location>
</feature>
<evidence type="ECO:0000259" key="1">
    <source>
        <dbReference type="PROSITE" id="PS50853"/>
    </source>
</evidence>
<dbReference type="InterPro" id="IPR003961">
    <property type="entry name" value="FN3_dom"/>
</dbReference>
<dbReference type="PANTHER" id="PTHR20859:SF46">
    <property type="entry name" value="INTERFERON GAMMA RECEPTOR 2"/>
    <property type="match status" value="1"/>
</dbReference>
<dbReference type="PANTHER" id="PTHR20859">
    <property type="entry name" value="INTERFERON/INTERLEUKIN RECEPTOR"/>
    <property type="match status" value="1"/>
</dbReference>
<dbReference type="InterPro" id="IPR015373">
    <property type="entry name" value="Interferon/interleukin_rcp_dom"/>
</dbReference>
<evidence type="ECO:0000313" key="2">
    <source>
        <dbReference type="EMBL" id="NXK70281.1"/>
    </source>
</evidence>
<feature type="domain" description="Fibronectin type-III" evidence="1">
    <location>
        <begin position="103"/>
        <end position="202"/>
    </location>
</feature>
<dbReference type="GO" id="GO:0005886">
    <property type="term" value="C:plasma membrane"/>
    <property type="evidence" value="ECO:0007669"/>
    <property type="project" value="TreeGrafter"/>
</dbReference>
<proteinExistence type="predicted"/>
<sequence>ETSPHLPAPKNVEVYSYNFQSLLRWSPVPVENGSVLYTAQYKTGFFEAWSGMGCAQTPRTQCEFPPGLRRRRWTVLLRLRAQLGALTSPWVLTPPFVAEANTTLGPPRVNSVSASPDSLLLSLSPPFPPEPGDLLQYHVSLWENTSSPTVTKLSESKTLFQIGNLKESTLYCFSVQVQLKIYSGHFLQGEQSAPECHRTALS</sequence>
<dbReference type="EMBL" id="VXAN01001005">
    <property type="protein sequence ID" value="NXK70281.1"/>
    <property type="molecule type" value="Genomic_DNA"/>
</dbReference>
<keyword evidence="3" id="KW-1185">Reference proteome</keyword>
<dbReference type="InterPro" id="IPR050650">
    <property type="entry name" value="Type-II_Cytokine-TF_Rcpt"/>
</dbReference>
<reference evidence="2 3" key="1">
    <citation type="submission" date="2019-09" db="EMBL/GenBank/DDBJ databases">
        <title>Bird 10,000 Genomes (B10K) Project - Family phase.</title>
        <authorList>
            <person name="Zhang G."/>
        </authorList>
    </citation>
    <scope>NUCLEOTIDE SEQUENCE [LARGE SCALE GENOMIC DNA]</scope>
    <source>
        <strain evidence="2">B10K-DU-009-59</strain>
        <tissue evidence="2">Muscle</tissue>
    </source>
</reference>
<gene>
    <name evidence="2" type="primary">Ifngr2</name>
    <name evidence="2" type="ORF">SYLVIR_R13239</name>
</gene>
<dbReference type="InterPro" id="IPR036116">
    <property type="entry name" value="FN3_sf"/>
</dbReference>
<protein>
    <submittedName>
        <fullName evidence="2">INGR2 protein</fullName>
    </submittedName>
</protein>
<dbReference type="Pfam" id="PF09294">
    <property type="entry name" value="Interfer-bind"/>
    <property type="match status" value="1"/>
</dbReference>
<dbReference type="Pfam" id="PF01108">
    <property type="entry name" value="Tissue_fac"/>
    <property type="match status" value="1"/>
</dbReference>